<dbReference type="PANTHER" id="PTHR47396:SF1">
    <property type="entry name" value="ATP-DEPENDENT HELICASE IRC3-RELATED"/>
    <property type="match status" value="1"/>
</dbReference>
<dbReference type="CDD" id="cd18032">
    <property type="entry name" value="DEXHc_RE_I_III_res"/>
    <property type="match status" value="1"/>
</dbReference>
<dbReference type="GO" id="GO:0070125">
    <property type="term" value="P:mitochondrial translational elongation"/>
    <property type="evidence" value="ECO:0007669"/>
    <property type="project" value="TreeGrafter"/>
</dbReference>
<organism evidence="5 6">
    <name type="scientific">[Torrubiella] hemipterigena</name>
    <dbReference type="NCBI Taxonomy" id="1531966"/>
    <lineage>
        <taxon>Eukaryota</taxon>
        <taxon>Fungi</taxon>
        <taxon>Dikarya</taxon>
        <taxon>Ascomycota</taxon>
        <taxon>Pezizomycotina</taxon>
        <taxon>Sordariomycetes</taxon>
        <taxon>Hypocreomycetidae</taxon>
        <taxon>Hypocreales</taxon>
        <taxon>Clavicipitaceae</taxon>
        <taxon>Clavicipitaceae incertae sedis</taxon>
        <taxon>'Torrubiella' clade</taxon>
    </lineage>
</organism>
<dbReference type="CDD" id="cd18799">
    <property type="entry name" value="SF2_C_EcoAI-like"/>
    <property type="match status" value="1"/>
</dbReference>
<dbReference type="GO" id="GO:0005759">
    <property type="term" value="C:mitochondrial matrix"/>
    <property type="evidence" value="ECO:0007669"/>
    <property type="project" value="TreeGrafter"/>
</dbReference>
<dbReference type="HOGENOM" id="CLU_014765_0_0_1"/>
<dbReference type="Proteomes" id="UP000039046">
    <property type="component" value="Unassembled WGS sequence"/>
</dbReference>
<feature type="region of interest" description="Disordered" evidence="2">
    <location>
        <begin position="623"/>
        <end position="650"/>
    </location>
</feature>
<dbReference type="PANTHER" id="PTHR47396">
    <property type="entry name" value="TYPE I RESTRICTION ENZYME ECOKI R PROTEIN"/>
    <property type="match status" value="1"/>
</dbReference>
<sequence length="650" mass="72020">MWSLLHRNLVRSGPKPFRLTPEIARGRAFASTESNTDKLQLRDYQQECIRSVLSSLKRGHKRVGISLATGSGKTVIFTQLIDKVHSRPGGADKSLILAHRRELVEQAAVHCQRAYPDKRIEIEMGSLHASGQADITIASVQSITSKGRLEKFDPALYKLVLVDEAHHIVASSYLKTLKHFGLEQKNKDSPNLIGVSATFSRFDGVKLGAAIDEIVYHKDYVDMISDKWLSDVVFTTVESSANLSSVKAGAFGDFQTGELSKAVNTHEVNDMTVKSWLTKASDRLSTLVFCVDLAHVAGLTETFRSYGYDTKFVTGDTPKLERTAILDSFKRREFPVLINCGVFTEGTDIPNIDCILLARPTRSRNLLVQMIGRGMRLYPGKKNCHIIDMVSSLETGIVTTPTLFGLDPNELVNAASVKEMRKLSSRREAAKDKQAAAASSLLTPQSPSRAVTFTDYSSVLDLIADTSGEKHIRQASKYSWVQVGPERFVLSAPSGSYLRIERMTESRGQNMPAYRAVEVRALPAGMSKSPFAAPRELLSAATFSDAVHGADSYAAQAFPHTFIHRHQPWRNLPPTQGQLDFINKMRGGARELQAKDLTKGKAADMITKLKHGARGQFARIEAEQKRRQRQVSVADERQNRETVRVGPLRT</sequence>
<dbReference type="GO" id="GO:0061749">
    <property type="term" value="F:forked DNA-dependent helicase activity"/>
    <property type="evidence" value="ECO:0007669"/>
    <property type="project" value="TreeGrafter"/>
</dbReference>
<dbReference type="EMBL" id="CDHN01000002">
    <property type="protein sequence ID" value="CEJ84493.1"/>
    <property type="molecule type" value="Genomic_DNA"/>
</dbReference>
<dbReference type="Pfam" id="PF04851">
    <property type="entry name" value="ResIII"/>
    <property type="match status" value="1"/>
</dbReference>
<dbReference type="InterPro" id="IPR050742">
    <property type="entry name" value="Helicase_Restrict-Modif_Enz"/>
</dbReference>
<keyword evidence="1 5" id="KW-0347">Helicase</keyword>
<dbReference type="InterPro" id="IPR014001">
    <property type="entry name" value="Helicase_ATP-bd"/>
</dbReference>
<feature type="domain" description="Helicase C-terminal" evidence="4">
    <location>
        <begin position="272"/>
        <end position="424"/>
    </location>
</feature>
<gene>
    <name evidence="5" type="ORF">VHEMI03491</name>
</gene>
<feature type="domain" description="Helicase ATP-binding" evidence="3">
    <location>
        <begin position="54"/>
        <end position="217"/>
    </location>
</feature>
<dbReference type="Gene3D" id="3.40.50.300">
    <property type="entry name" value="P-loop containing nucleotide triphosphate hydrolases"/>
    <property type="match status" value="2"/>
</dbReference>
<dbReference type="SUPFAM" id="SSF52540">
    <property type="entry name" value="P-loop containing nucleoside triphosphate hydrolases"/>
    <property type="match status" value="1"/>
</dbReference>
<dbReference type="PROSITE" id="PS51192">
    <property type="entry name" value="HELICASE_ATP_BIND_1"/>
    <property type="match status" value="1"/>
</dbReference>
<dbReference type="PROSITE" id="PS51194">
    <property type="entry name" value="HELICASE_CTER"/>
    <property type="match status" value="1"/>
</dbReference>
<dbReference type="Pfam" id="PF00271">
    <property type="entry name" value="Helicase_C"/>
    <property type="match status" value="1"/>
</dbReference>
<keyword evidence="6" id="KW-1185">Reference proteome</keyword>
<feature type="compositionally biased region" description="Basic and acidic residues" evidence="2">
    <location>
        <begin position="634"/>
        <end position="643"/>
    </location>
</feature>
<dbReference type="SMART" id="SM00490">
    <property type="entry name" value="HELICc"/>
    <property type="match status" value="1"/>
</dbReference>
<keyword evidence="1 5" id="KW-0378">Hydrolase</keyword>
<dbReference type="InterPro" id="IPR001650">
    <property type="entry name" value="Helicase_C-like"/>
</dbReference>
<evidence type="ECO:0000256" key="1">
    <source>
        <dbReference type="ARBA" id="ARBA00022806"/>
    </source>
</evidence>
<dbReference type="STRING" id="1531966.A0A0A1TDJ8"/>
<reference evidence="5 6" key="1">
    <citation type="journal article" date="2015" name="Genome Announc.">
        <title>Draft Genome Sequence and Gene Annotation of the Entomopathogenic Fungus Verticillium hemipterigenum.</title>
        <authorList>
            <person name="Horn F."/>
            <person name="Habel A."/>
            <person name="Scharf D.H."/>
            <person name="Dworschak J."/>
            <person name="Brakhage A.A."/>
            <person name="Guthke R."/>
            <person name="Hertweck C."/>
            <person name="Linde J."/>
        </authorList>
    </citation>
    <scope>NUCLEOTIDE SEQUENCE [LARGE SCALE GENOMIC DNA]</scope>
</reference>
<dbReference type="GO" id="GO:0000403">
    <property type="term" value="F:Y-form DNA binding"/>
    <property type="evidence" value="ECO:0007669"/>
    <property type="project" value="TreeGrafter"/>
</dbReference>
<evidence type="ECO:0000313" key="6">
    <source>
        <dbReference type="Proteomes" id="UP000039046"/>
    </source>
</evidence>
<dbReference type="GO" id="GO:0032042">
    <property type="term" value="P:mitochondrial DNA metabolic process"/>
    <property type="evidence" value="ECO:0007669"/>
    <property type="project" value="TreeGrafter"/>
</dbReference>
<protein>
    <submittedName>
        <fullName evidence="5">Putative DEAD/DEAH box helicase</fullName>
    </submittedName>
</protein>
<dbReference type="SMART" id="SM00487">
    <property type="entry name" value="DEXDc"/>
    <property type="match status" value="1"/>
</dbReference>
<dbReference type="InterPro" id="IPR006935">
    <property type="entry name" value="Helicase/UvrB_N"/>
</dbReference>
<accession>A0A0A1TDJ8</accession>
<dbReference type="AlphaFoldDB" id="A0A0A1TDJ8"/>
<evidence type="ECO:0000259" key="3">
    <source>
        <dbReference type="PROSITE" id="PS51192"/>
    </source>
</evidence>
<dbReference type="GO" id="GO:0005524">
    <property type="term" value="F:ATP binding"/>
    <property type="evidence" value="ECO:0007669"/>
    <property type="project" value="InterPro"/>
</dbReference>
<dbReference type="InterPro" id="IPR027417">
    <property type="entry name" value="P-loop_NTPase"/>
</dbReference>
<keyword evidence="1 5" id="KW-0547">Nucleotide-binding</keyword>
<keyword evidence="1 5" id="KW-0067">ATP-binding</keyword>
<evidence type="ECO:0000256" key="2">
    <source>
        <dbReference type="SAM" id="MobiDB-lite"/>
    </source>
</evidence>
<dbReference type="GO" id="GO:0036121">
    <property type="term" value="F:double-stranded DNA helicase activity"/>
    <property type="evidence" value="ECO:0007669"/>
    <property type="project" value="TreeGrafter"/>
</dbReference>
<proteinExistence type="predicted"/>
<evidence type="ECO:0000313" key="5">
    <source>
        <dbReference type="EMBL" id="CEJ84493.1"/>
    </source>
</evidence>
<evidence type="ECO:0000259" key="4">
    <source>
        <dbReference type="PROSITE" id="PS51194"/>
    </source>
</evidence>
<name>A0A0A1TDJ8_9HYPO</name>
<dbReference type="OrthoDB" id="16911at2759"/>
<dbReference type="GO" id="GO:0016787">
    <property type="term" value="F:hydrolase activity"/>
    <property type="evidence" value="ECO:0007669"/>
    <property type="project" value="InterPro"/>
</dbReference>